<dbReference type="Proteomes" id="UP000092462">
    <property type="component" value="Unassembled WGS sequence"/>
</dbReference>
<name>A0A1B0GQ16_PHLPP</name>
<dbReference type="VEuPathDB" id="VectorBase:PPAI008731"/>
<sequence>MHYLKKSLVGDAKEVIETLKVCDENYDQAWEKVQERYDNKSAIVNSLVKKFISVPSFSNPSVRGVLKTQGLLAGIVESLENLGVGGKGKDPWVVSLQRFPFLIHRRICCRNSVLCLGRVAM</sequence>
<reference evidence="1" key="1">
    <citation type="submission" date="2022-08" db="UniProtKB">
        <authorList>
            <consortium name="EnsemblMetazoa"/>
        </authorList>
    </citation>
    <scope>IDENTIFICATION</scope>
    <source>
        <strain evidence="1">Israel</strain>
    </source>
</reference>
<protein>
    <submittedName>
        <fullName evidence="1">Uncharacterized protein</fullName>
    </submittedName>
</protein>
<evidence type="ECO:0000313" key="1">
    <source>
        <dbReference type="EnsemblMetazoa" id="PPAI008731-PA"/>
    </source>
</evidence>
<accession>A0A1B0GQ16</accession>
<dbReference type="AlphaFoldDB" id="A0A1B0GQ16"/>
<keyword evidence="2" id="KW-1185">Reference proteome</keyword>
<dbReference type="VEuPathDB" id="VectorBase:PPAPM1_007032"/>
<proteinExistence type="predicted"/>
<dbReference type="InterPro" id="IPR005312">
    <property type="entry name" value="DUF1759"/>
</dbReference>
<dbReference type="EMBL" id="AJVK01067072">
    <property type="status" value="NOT_ANNOTATED_CDS"/>
    <property type="molecule type" value="Genomic_DNA"/>
</dbReference>
<evidence type="ECO:0000313" key="2">
    <source>
        <dbReference type="Proteomes" id="UP000092462"/>
    </source>
</evidence>
<dbReference type="EnsemblMetazoa" id="PPAI008731-RA">
    <property type="protein sequence ID" value="PPAI008731-PA"/>
    <property type="gene ID" value="PPAI008731"/>
</dbReference>
<dbReference type="Pfam" id="PF03564">
    <property type="entry name" value="DUF1759"/>
    <property type="match status" value="1"/>
</dbReference>
<organism evidence="1 2">
    <name type="scientific">Phlebotomus papatasi</name>
    <name type="common">Sandfly</name>
    <dbReference type="NCBI Taxonomy" id="29031"/>
    <lineage>
        <taxon>Eukaryota</taxon>
        <taxon>Metazoa</taxon>
        <taxon>Ecdysozoa</taxon>
        <taxon>Arthropoda</taxon>
        <taxon>Hexapoda</taxon>
        <taxon>Insecta</taxon>
        <taxon>Pterygota</taxon>
        <taxon>Neoptera</taxon>
        <taxon>Endopterygota</taxon>
        <taxon>Diptera</taxon>
        <taxon>Nematocera</taxon>
        <taxon>Psychodoidea</taxon>
        <taxon>Psychodidae</taxon>
        <taxon>Phlebotomus</taxon>
        <taxon>Phlebotomus</taxon>
    </lineage>
</organism>